<dbReference type="SUPFAM" id="SSF51905">
    <property type="entry name" value="FAD/NAD(P)-binding domain"/>
    <property type="match status" value="2"/>
</dbReference>
<evidence type="ECO:0000256" key="1">
    <source>
        <dbReference type="ARBA" id="ARBA00005272"/>
    </source>
</evidence>
<dbReference type="InterPro" id="IPR045024">
    <property type="entry name" value="NDH-2"/>
</dbReference>
<dbReference type="GO" id="GO:0005739">
    <property type="term" value="C:mitochondrion"/>
    <property type="evidence" value="ECO:0007669"/>
    <property type="project" value="TreeGrafter"/>
</dbReference>
<evidence type="ECO:0000256" key="2">
    <source>
        <dbReference type="ARBA" id="ARBA00022630"/>
    </source>
</evidence>
<dbReference type="PANTHER" id="PTHR43706">
    <property type="entry name" value="NADH DEHYDROGENASE"/>
    <property type="match status" value="1"/>
</dbReference>
<feature type="domain" description="FAD/NAD(P)-binding" evidence="6">
    <location>
        <begin position="78"/>
        <end position="371"/>
    </location>
</feature>
<dbReference type="Pfam" id="PF07992">
    <property type="entry name" value="Pyr_redox_2"/>
    <property type="match status" value="1"/>
</dbReference>
<evidence type="ECO:0000313" key="9">
    <source>
        <dbReference type="Proteomes" id="UP000268093"/>
    </source>
</evidence>
<keyword evidence="9" id="KW-1185">Reference proteome</keyword>
<dbReference type="EMBL" id="RBNI01004592">
    <property type="protein sequence ID" value="RUP47384.1"/>
    <property type="molecule type" value="Genomic_DNA"/>
</dbReference>
<dbReference type="AlphaFoldDB" id="A0A433D934"/>
<dbReference type="PANTHER" id="PTHR43706:SF17">
    <property type="entry name" value="NADH DEHYDROGENASE (EUROFUNG)"/>
    <property type="match status" value="1"/>
</dbReference>
<reference evidence="8 9" key="1">
    <citation type="journal article" date="2018" name="New Phytol.">
        <title>Phylogenomics of Endogonaceae and evolution of mycorrhizas within Mucoromycota.</title>
        <authorList>
            <person name="Chang Y."/>
            <person name="Desiro A."/>
            <person name="Na H."/>
            <person name="Sandor L."/>
            <person name="Lipzen A."/>
            <person name="Clum A."/>
            <person name="Barry K."/>
            <person name="Grigoriev I.V."/>
            <person name="Martin F.M."/>
            <person name="Stajich J.E."/>
            <person name="Smith M.E."/>
            <person name="Bonito G."/>
            <person name="Spatafora J.W."/>
        </authorList>
    </citation>
    <scope>NUCLEOTIDE SEQUENCE [LARGE SCALE GENOMIC DNA]</scope>
    <source>
        <strain evidence="8 9">GMNB39</strain>
    </source>
</reference>
<dbReference type="PRINTS" id="PR00368">
    <property type="entry name" value="FADPNR"/>
</dbReference>
<feature type="non-terminal residue" evidence="8">
    <location>
        <position position="1"/>
    </location>
</feature>
<keyword evidence="5" id="KW-0520">NAD</keyword>
<evidence type="ECO:0000256" key="4">
    <source>
        <dbReference type="ARBA" id="ARBA00023002"/>
    </source>
</evidence>
<dbReference type="OrthoDB" id="3244603at2759"/>
<comment type="similarity">
    <text evidence="1">Belongs to the NADH dehydrogenase family.</text>
</comment>
<dbReference type="GO" id="GO:0003954">
    <property type="term" value="F:NADH dehydrogenase activity"/>
    <property type="evidence" value="ECO:0007669"/>
    <property type="project" value="InterPro"/>
</dbReference>
<name>A0A433D934_9FUNG</name>
<organism evidence="8 9">
    <name type="scientific">Jimgerdemannia flammicorona</name>
    <dbReference type="NCBI Taxonomy" id="994334"/>
    <lineage>
        <taxon>Eukaryota</taxon>
        <taxon>Fungi</taxon>
        <taxon>Fungi incertae sedis</taxon>
        <taxon>Mucoromycota</taxon>
        <taxon>Mucoromycotina</taxon>
        <taxon>Endogonomycetes</taxon>
        <taxon>Endogonales</taxon>
        <taxon>Endogonaceae</taxon>
        <taxon>Jimgerdemannia</taxon>
    </lineage>
</organism>
<accession>A0A433D934</accession>
<keyword evidence="3" id="KW-0274">FAD</keyword>
<feature type="domain" description="External alternative NADH-ubiquinone oxidoreductase-like C-terminal" evidence="7">
    <location>
        <begin position="377"/>
        <end position="420"/>
    </location>
</feature>
<dbReference type="InterPro" id="IPR036188">
    <property type="entry name" value="FAD/NAD-bd_sf"/>
</dbReference>
<sequence>VESRVHSNDSLTPSTAHGFLKAYGLPQSDTPSADRAYASVRFSPHKHQGGLNTVNTIFNAKHKKTTCEHDWKIPRSRRDSRVRLGCTSVGTLEFRCIMEPVRSYSQNIEYYQAWCDSIDLDAKTIVCTSSLEDKKDKFTVPYDKLVISVGAYSNTFGIPGVKEYALFLKDIGDARKIRSRVLECFEHASQPGITVQEQLNLLHFAVVGGGPTGIEFSAELYDFLSEDLSRLYPALMDKVQMSVYDVAPQILGNFDKNLGAYAAKRFRRKGIQIKTGKHVQEITKHSLKIQEDGEVPYGMLVWATGLMQNPLVRSLDGLAKDLGSQRIITDGRLRVLNKDSMEPFEDVFALGDCATIQNCDLPATAQVANQKAHYLGRGAMAYIGNWEAVVDMSPVHRKAKEQGHLAWFFWRSSYLSMSASDLDGGARHHAVLVPLVIKAWLV</sequence>
<keyword evidence="2" id="KW-0285">Flavoprotein</keyword>
<dbReference type="InterPro" id="IPR054585">
    <property type="entry name" value="NDH2-like_C"/>
</dbReference>
<dbReference type="Pfam" id="PF22366">
    <property type="entry name" value="NDH2_C"/>
    <property type="match status" value="1"/>
</dbReference>
<proteinExistence type="inferred from homology"/>
<comment type="caution">
    <text evidence="8">The sequence shown here is derived from an EMBL/GenBank/DDBJ whole genome shotgun (WGS) entry which is preliminary data.</text>
</comment>
<keyword evidence="4" id="KW-0560">Oxidoreductase</keyword>
<dbReference type="Proteomes" id="UP000268093">
    <property type="component" value="Unassembled WGS sequence"/>
</dbReference>
<evidence type="ECO:0000256" key="5">
    <source>
        <dbReference type="ARBA" id="ARBA00023027"/>
    </source>
</evidence>
<gene>
    <name evidence="8" type="ORF">BC936DRAFT_145793</name>
</gene>
<dbReference type="InterPro" id="IPR023753">
    <property type="entry name" value="FAD/NAD-binding_dom"/>
</dbReference>
<evidence type="ECO:0000259" key="6">
    <source>
        <dbReference type="Pfam" id="PF07992"/>
    </source>
</evidence>
<evidence type="ECO:0000313" key="8">
    <source>
        <dbReference type="EMBL" id="RUP47384.1"/>
    </source>
</evidence>
<evidence type="ECO:0000259" key="7">
    <source>
        <dbReference type="Pfam" id="PF22366"/>
    </source>
</evidence>
<evidence type="ECO:0000256" key="3">
    <source>
        <dbReference type="ARBA" id="ARBA00022827"/>
    </source>
</evidence>
<protein>
    <submittedName>
        <fullName evidence="8">FAD/NAD(P)-binding domain-containing protein</fullName>
    </submittedName>
</protein>
<dbReference type="Gene3D" id="3.50.50.100">
    <property type="match status" value="1"/>
</dbReference>